<reference evidence="3" key="1">
    <citation type="submission" date="2022-07" db="EMBL/GenBank/DDBJ databases">
        <title>Phylogenomic reconstructions and comparative analyses of Kickxellomycotina fungi.</title>
        <authorList>
            <person name="Reynolds N.K."/>
            <person name="Stajich J.E."/>
            <person name="Barry K."/>
            <person name="Grigoriev I.V."/>
            <person name="Crous P."/>
            <person name="Smith M.E."/>
        </authorList>
    </citation>
    <scope>NUCLEOTIDE SEQUENCE</scope>
    <source>
        <strain evidence="3">NBRC 100468</strain>
    </source>
</reference>
<comment type="caution">
    <text evidence="3">The sequence shown here is derived from an EMBL/GenBank/DDBJ whole genome shotgun (WGS) entry which is preliminary data.</text>
</comment>
<proteinExistence type="predicted"/>
<feature type="region of interest" description="Disordered" evidence="1">
    <location>
        <begin position="75"/>
        <end position="142"/>
    </location>
</feature>
<feature type="compositionally biased region" description="Pro residues" evidence="1">
    <location>
        <begin position="112"/>
        <end position="129"/>
    </location>
</feature>
<feature type="compositionally biased region" description="Low complexity" evidence="1">
    <location>
        <begin position="216"/>
        <end position="240"/>
    </location>
</feature>
<evidence type="ECO:0000256" key="1">
    <source>
        <dbReference type="SAM" id="MobiDB-lite"/>
    </source>
</evidence>
<feature type="signal peptide" evidence="2">
    <location>
        <begin position="1"/>
        <end position="23"/>
    </location>
</feature>
<evidence type="ECO:0000313" key="4">
    <source>
        <dbReference type="Proteomes" id="UP001150538"/>
    </source>
</evidence>
<dbReference type="AlphaFoldDB" id="A0A9W8DL69"/>
<dbReference type="EMBL" id="JANBPU010000181">
    <property type="protein sequence ID" value="KAJ1914767.1"/>
    <property type="molecule type" value="Genomic_DNA"/>
</dbReference>
<sequence length="240" mass="24725">MKFLPVATATLAIMAITVDIGFAAPLSNDRTGGVQIYKREPSKLLEENGLLGGLTGGPSGILCSILASLSLCKNPTPPPPASSGNPAPVPVTPPSPPPPSKPQSNQPKPETNNPPAPAYSAILPPPPRPNTFDCTSDSPIQKRSTQSIIIAQTNNNNHRRGSQLLEDGGLLGGLLGSNNGVLCSVLSSLGLCKTEQQQMAKQVGDTISVNIEHKNASNGNNNDNGNNNVNGGGSSKSNND</sequence>
<protein>
    <submittedName>
        <fullName evidence="3">Uncharacterized protein</fullName>
    </submittedName>
</protein>
<gene>
    <name evidence="3" type="ORF">H4219_004647</name>
</gene>
<feature type="compositionally biased region" description="Pro residues" evidence="1">
    <location>
        <begin position="75"/>
        <end position="101"/>
    </location>
</feature>
<keyword evidence="4" id="KW-1185">Reference proteome</keyword>
<accession>A0A9W8DL69</accession>
<keyword evidence="2" id="KW-0732">Signal</keyword>
<organism evidence="3 4">
    <name type="scientific">Mycoemilia scoparia</name>
    <dbReference type="NCBI Taxonomy" id="417184"/>
    <lineage>
        <taxon>Eukaryota</taxon>
        <taxon>Fungi</taxon>
        <taxon>Fungi incertae sedis</taxon>
        <taxon>Zoopagomycota</taxon>
        <taxon>Kickxellomycotina</taxon>
        <taxon>Kickxellomycetes</taxon>
        <taxon>Kickxellales</taxon>
        <taxon>Kickxellaceae</taxon>
        <taxon>Mycoemilia</taxon>
    </lineage>
</organism>
<dbReference type="Proteomes" id="UP001150538">
    <property type="component" value="Unassembled WGS sequence"/>
</dbReference>
<feature type="compositionally biased region" description="Polar residues" evidence="1">
    <location>
        <begin position="132"/>
        <end position="142"/>
    </location>
</feature>
<evidence type="ECO:0000256" key="2">
    <source>
        <dbReference type="SAM" id="SignalP"/>
    </source>
</evidence>
<name>A0A9W8DL69_9FUNG</name>
<feature type="chain" id="PRO_5040806040" evidence="2">
    <location>
        <begin position="24"/>
        <end position="240"/>
    </location>
</feature>
<feature type="region of interest" description="Disordered" evidence="1">
    <location>
        <begin position="213"/>
        <end position="240"/>
    </location>
</feature>
<evidence type="ECO:0000313" key="3">
    <source>
        <dbReference type="EMBL" id="KAJ1914767.1"/>
    </source>
</evidence>